<evidence type="ECO:0000256" key="11">
    <source>
        <dbReference type="SAM" id="SignalP"/>
    </source>
</evidence>
<feature type="domain" description="Subtilisin-like protease fibronectin type-III" evidence="14">
    <location>
        <begin position="647"/>
        <end position="750"/>
    </location>
</feature>
<feature type="signal peptide" evidence="11">
    <location>
        <begin position="1"/>
        <end position="24"/>
    </location>
</feature>
<dbReference type="PANTHER" id="PTHR10795">
    <property type="entry name" value="PROPROTEIN CONVERTASE SUBTILISIN/KEXIN"/>
    <property type="match status" value="1"/>
</dbReference>
<dbReference type="Proteomes" id="UP000813462">
    <property type="component" value="Unassembled WGS sequence"/>
</dbReference>
<comment type="similarity">
    <text evidence="2 10">Belongs to the peptidase S8 family.</text>
</comment>
<feature type="active site" description="Charge relay system" evidence="9 10">
    <location>
        <position position="533"/>
    </location>
</feature>
<dbReference type="GO" id="GO:0006508">
    <property type="term" value="P:proteolysis"/>
    <property type="evidence" value="ECO:0007669"/>
    <property type="project" value="UniProtKB-KW"/>
</dbReference>
<keyword evidence="3" id="KW-0964">Secreted</keyword>
<proteinExistence type="inferred from homology"/>
<evidence type="ECO:0000256" key="9">
    <source>
        <dbReference type="PIRSR" id="PIRSR615500-1"/>
    </source>
</evidence>
<reference evidence="15" key="1">
    <citation type="journal article" date="2021" name="Front. Plant Sci.">
        <title>Chromosome-Scale Genome Assembly for Chinese Sour Jujube and Insights Into Its Genome Evolution and Domestication Signature.</title>
        <authorList>
            <person name="Shen L.-Y."/>
            <person name="Luo H."/>
            <person name="Wang X.-L."/>
            <person name="Wang X.-M."/>
            <person name="Qiu X.-J."/>
            <person name="Liu H."/>
            <person name="Zhou S.-S."/>
            <person name="Jia K.-H."/>
            <person name="Nie S."/>
            <person name="Bao Y.-T."/>
            <person name="Zhang R.-G."/>
            <person name="Yun Q.-Z."/>
            <person name="Chai Y.-H."/>
            <person name="Lu J.-Y."/>
            <person name="Li Y."/>
            <person name="Zhao S.-W."/>
            <person name="Mao J.-F."/>
            <person name="Jia S.-G."/>
            <person name="Mao Y.-M."/>
        </authorList>
    </citation>
    <scope>NUCLEOTIDE SEQUENCE</scope>
    <source>
        <strain evidence="15">AT0</strain>
        <tissue evidence="15">Leaf</tissue>
    </source>
</reference>
<dbReference type="InterPro" id="IPR045051">
    <property type="entry name" value="SBT"/>
</dbReference>
<gene>
    <name evidence="15" type="ORF">FEM48_Zijuj08G0118100</name>
</gene>
<dbReference type="OrthoDB" id="206201at2759"/>
<name>A0A978UYX5_ZIZJJ</name>
<dbReference type="FunFam" id="3.40.50.200:FF:000006">
    <property type="entry name" value="Subtilisin-like protease SBT1.5"/>
    <property type="match status" value="1"/>
</dbReference>
<accession>A0A978UYX5</accession>
<dbReference type="InterPro" id="IPR000209">
    <property type="entry name" value="Peptidase_S8/S53_dom"/>
</dbReference>
<protein>
    <recommendedName>
        <fullName evidence="17">Subtilisin-like protease SBT1.9</fullName>
    </recommendedName>
</protein>
<dbReference type="InterPro" id="IPR037045">
    <property type="entry name" value="S8pro/Inhibitor_I9_sf"/>
</dbReference>
<evidence type="ECO:0000259" key="12">
    <source>
        <dbReference type="Pfam" id="PF00082"/>
    </source>
</evidence>
<feature type="domain" description="Peptidase S8/S53" evidence="12">
    <location>
        <begin position="129"/>
        <end position="577"/>
    </location>
</feature>
<organism evidence="15 16">
    <name type="scientific">Ziziphus jujuba var. spinosa</name>
    <dbReference type="NCBI Taxonomy" id="714518"/>
    <lineage>
        <taxon>Eukaryota</taxon>
        <taxon>Viridiplantae</taxon>
        <taxon>Streptophyta</taxon>
        <taxon>Embryophyta</taxon>
        <taxon>Tracheophyta</taxon>
        <taxon>Spermatophyta</taxon>
        <taxon>Magnoliopsida</taxon>
        <taxon>eudicotyledons</taxon>
        <taxon>Gunneridae</taxon>
        <taxon>Pentapetalae</taxon>
        <taxon>rosids</taxon>
        <taxon>fabids</taxon>
        <taxon>Rosales</taxon>
        <taxon>Rhamnaceae</taxon>
        <taxon>Paliureae</taxon>
        <taxon>Ziziphus</taxon>
    </lineage>
</organism>
<comment type="caution">
    <text evidence="15">The sequence shown here is derived from an EMBL/GenBank/DDBJ whole genome shotgun (WGS) entry which is preliminary data.</text>
</comment>
<dbReference type="PROSITE" id="PS51892">
    <property type="entry name" value="SUBTILASE"/>
    <property type="match status" value="1"/>
</dbReference>
<dbReference type="GO" id="GO:0005576">
    <property type="term" value="C:extracellular region"/>
    <property type="evidence" value="ECO:0007669"/>
    <property type="project" value="UniProtKB-SubCell"/>
</dbReference>
<feature type="active site" description="Charge relay system" evidence="9 10">
    <location>
        <position position="138"/>
    </location>
</feature>
<keyword evidence="8" id="KW-0325">Glycoprotein</keyword>
<evidence type="ECO:0000256" key="10">
    <source>
        <dbReference type="PROSITE-ProRule" id="PRU01240"/>
    </source>
</evidence>
<keyword evidence="7 10" id="KW-0720">Serine protease</keyword>
<dbReference type="SUPFAM" id="SSF52743">
    <property type="entry name" value="Subtilisin-like"/>
    <property type="match status" value="1"/>
</dbReference>
<dbReference type="InterPro" id="IPR015500">
    <property type="entry name" value="Peptidase_S8_subtilisin-rel"/>
</dbReference>
<keyword evidence="6 10" id="KW-0378">Hydrolase</keyword>
<sequence>METRNLQVLCIILFASSCFHSISAESRVYIVHMDSSAMPRAFLTHYSWYSATLSSISDNSEPPKLIHTYTNSIHGFSAKLTLSQLEALKNSPSYISSTPDRPLKLHTTHTSQFLGLSSSSGAWPASHYGEDVIIGLIDSGIWPESESFNDKGMSKVPSRWKGKCVAGTQFNSSLCNKKLIGARFYNKGYLEKNPDFKIEMNSSRDTDGHGTHTASTAAGRFVEGASYFGYGNGTATGTAPMARIAIYKVVWNQGIVESDVLAAIDQAIEDGVDILSISLAFGYSDEVNYFLEDDIIAVATFAAMKKGIFVAASAGNDGSNTGTLANGAPWVVTVGAGTVDREFAGTITLGNGVKISFETLYPGNYSSDQVPIVFVDGCLDVKELKRHKNKIVVCKDNLSISDQVANVNSANVYGGIFITNITLSDYYTRDSGFLSAFIGLEDGQEVIDYIKNSTNIIPKAKLEFGKTILGTKPAPKVDSYSSRGPFPSCPNVLKPDILAPGTSILASWSPTSWVAKVKSQFLFSNFNIDTGTSMATPHVAGVAALIKAVHPDWSPAAIRSAIMTTANPLDNTQTPINDVAENDDKPANSLGIGSGHIEPNKALNPGLIYEAETEDYINFLCAFNYTAKQIRIITGSAQSCANSSLHLNYPSFIAYFIGDKKSTKAKVVQEFRRTVTNVGEESSSYTANLTSMAGLNVKVEPQRLVFRKKFEKLSYKLSLEGPKLLKDEVVQGSLTWVEDSGKYVVRSPILATNIDPKSFLETPLTTYNCSFEQMWVC</sequence>
<feature type="chain" id="PRO_5037294856" description="Subtilisin-like protease SBT1.9" evidence="11">
    <location>
        <begin position="25"/>
        <end position="777"/>
    </location>
</feature>
<dbReference type="InterPro" id="IPR010259">
    <property type="entry name" value="S8pro/Inhibitor_I9"/>
</dbReference>
<dbReference type="PROSITE" id="PS00138">
    <property type="entry name" value="SUBTILASE_SER"/>
    <property type="match status" value="1"/>
</dbReference>
<dbReference type="EMBL" id="JAEACU010000008">
    <property type="protein sequence ID" value="KAH7520191.1"/>
    <property type="molecule type" value="Genomic_DNA"/>
</dbReference>
<evidence type="ECO:0000256" key="5">
    <source>
        <dbReference type="ARBA" id="ARBA00022729"/>
    </source>
</evidence>
<keyword evidence="5 11" id="KW-0732">Signal</keyword>
<dbReference type="PRINTS" id="PR00723">
    <property type="entry name" value="SUBTILISIN"/>
</dbReference>
<dbReference type="Pfam" id="PF05922">
    <property type="entry name" value="Inhibitor_I9"/>
    <property type="match status" value="1"/>
</dbReference>
<evidence type="ECO:0000313" key="16">
    <source>
        <dbReference type="Proteomes" id="UP000813462"/>
    </source>
</evidence>
<dbReference type="InterPro" id="IPR036852">
    <property type="entry name" value="Peptidase_S8/S53_dom_sf"/>
</dbReference>
<dbReference type="Pfam" id="PF00082">
    <property type="entry name" value="Peptidase_S8"/>
    <property type="match status" value="1"/>
</dbReference>
<dbReference type="CDD" id="cd02120">
    <property type="entry name" value="PA_subtilisin_like"/>
    <property type="match status" value="1"/>
</dbReference>
<dbReference type="Pfam" id="PF17766">
    <property type="entry name" value="fn3_6"/>
    <property type="match status" value="1"/>
</dbReference>
<dbReference type="GO" id="GO:0009609">
    <property type="term" value="P:response to symbiotic bacterium"/>
    <property type="evidence" value="ECO:0007669"/>
    <property type="project" value="UniProtKB-ARBA"/>
</dbReference>
<dbReference type="Gene3D" id="3.50.30.30">
    <property type="match status" value="1"/>
</dbReference>
<keyword evidence="4 10" id="KW-0645">Protease</keyword>
<evidence type="ECO:0000256" key="8">
    <source>
        <dbReference type="ARBA" id="ARBA00023180"/>
    </source>
</evidence>
<evidence type="ECO:0000256" key="3">
    <source>
        <dbReference type="ARBA" id="ARBA00022525"/>
    </source>
</evidence>
<evidence type="ECO:0000313" key="15">
    <source>
        <dbReference type="EMBL" id="KAH7520191.1"/>
    </source>
</evidence>
<dbReference type="AlphaFoldDB" id="A0A978UYX5"/>
<dbReference type="InterPro" id="IPR034197">
    <property type="entry name" value="Peptidases_S8_3"/>
</dbReference>
<evidence type="ECO:0000256" key="7">
    <source>
        <dbReference type="ARBA" id="ARBA00022825"/>
    </source>
</evidence>
<evidence type="ECO:0000256" key="4">
    <source>
        <dbReference type="ARBA" id="ARBA00022670"/>
    </source>
</evidence>
<dbReference type="FunFam" id="3.30.70.80:FF:000003">
    <property type="entry name" value="Subtilisin-like protease SBT1.9"/>
    <property type="match status" value="1"/>
</dbReference>
<dbReference type="Gene3D" id="3.30.70.80">
    <property type="entry name" value="Peptidase S8 propeptide/proteinase inhibitor I9"/>
    <property type="match status" value="1"/>
</dbReference>
<evidence type="ECO:0000256" key="1">
    <source>
        <dbReference type="ARBA" id="ARBA00004613"/>
    </source>
</evidence>
<evidence type="ECO:0008006" key="17">
    <source>
        <dbReference type="Google" id="ProtNLM"/>
    </source>
</evidence>
<comment type="subcellular location">
    <subcellularLocation>
        <location evidence="1">Secreted</location>
    </subcellularLocation>
</comment>
<dbReference type="CDD" id="cd04852">
    <property type="entry name" value="Peptidases_S8_3"/>
    <property type="match status" value="1"/>
</dbReference>
<dbReference type="PROSITE" id="PS51257">
    <property type="entry name" value="PROKAR_LIPOPROTEIN"/>
    <property type="match status" value="1"/>
</dbReference>
<evidence type="ECO:0000256" key="2">
    <source>
        <dbReference type="ARBA" id="ARBA00011073"/>
    </source>
</evidence>
<feature type="active site" description="Charge relay system" evidence="9 10">
    <location>
        <position position="209"/>
    </location>
</feature>
<evidence type="ECO:0000259" key="13">
    <source>
        <dbReference type="Pfam" id="PF05922"/>
    </source>
</evidence>
<dbReference type="InterPro" id="IPR023828">
    <property type="entry name" value="Peptidase_S8_Ser-AS"/>
</dbReference>
<dbReference type="Gene3D" id="2.60.40.2310">
    <property type="match status" value="1"/>
</dbReference>
<dbReference type="InterPro" id="IPR041469">
    <property type="entry name" value="Subtilisin-like_FN3"/>
</dbReference>
<evidence type="ECO:0000259" key="14">
    <source>
        <dbReference type="Pfam" id="PF17766"/>
    </source>
</evidence>
<dbReference type="GO" id="GO:0004252">
    <property type="term" value="F:serine-type endopeptidase activity"/>
    <property type="evidence" value="ECO:0007669"/>
    <property type="project" value="UniProtKB-UniRule"/>
</dbReference>
<feature type="domain" description="Inhibitor I9" evidence="13">
    <location>
        <begin position="28"/>
        <end position="106"/>
    </location>
</feature>
<dbReference type="Gene3D" id="3.40.50.200">
    <property type="entry name" value="Peptidase S8/S53 domain"/>
    <property type="match status" value="1"/>
</dbReference>
<evidence type="ECO:0000256" key="6">
    <source>
        <dbReference type="ARBA" id="ARBA00022801"/>
    </source>
</evidence>